<dbReference type="AlphaFoldDB" id="A0A6I0EXF2"/>
<dbReference type="GO" id="GO:0110001">
    <property type="term" value="C:toxin-antitoxin complex"/>
    <property type="evidence" value="ECO:0007669"/>
    <property type="project" value="InterPro"/>
</dbReference>
<dbReference type="GO" id="GO:0004540">
    <property type="term" value="F:RNA nuclease activity"/>
    <property type="evidence" value="ECO:0007669"/>
    <property type="project" value="InterPro"/>
</dbReference>
<keyword evidence="1" id="KW-1277">Toxin-antitoxin system</keyword>
<name>A0A6I0EXF2_9FIRM</name>
<dbReference type="InterPro" id="IPR008201">
    <property type="entry name" value="HepT-like"/>
</dbReference>
<dbReference type="Gene3D" id="1.20.120.580">
    <property type="entry name" value="bsu32300-like"/>
    <property type="match status" value="1"/>
</dbReference>
<dbReference type="InterPro" id="IPR052379">
    <property type="entry name" value="Type_VII_TA_RNase"/>
</dbReference>
<comment type="similarity">
    <text evidence="4">Belongs to the HepT RNase toxin family.</text>
</comment>
<evidence type="ECO:0000256" key="1">
    <source>
        <dbReference type="ARBA" id="ARBA00022649"/>
    </source>
</evidence>
<evidence type="ECO:0000313" key="6">
    <source>
        <dbReference type="Proteomes" id="UP000468766"/>
    </source>
</evidence>
<gene>
    <name evidence="5" type="ORF">F9B85_06740</name>
</gene>
<dbReference type="InterPro" id="IPR037038">
    <property type="entry name" value="HepT-like_sf"/>
</dbReference>
<comment type="caution">
    <text evidence="5">The sequence shown here is derived from an EMBL/GenBank/DDBJ whole genome shotgun (WGS) entry which is preliminary data.</text>
</comment>
<dbReference type="PANTHER" id="PTHR33397">
    <property type="entry name" value="UPF0331 PROTEIN YUTE"/>
    <property type="match status" value="1"/>
</dbReference>
<dbReference type="OrthoDB" id="9796612at2"/>
<protein>
    <submittedName>
        <fullName evidence="5">DUF86 domain-containing protein</fullName>
    </submittedName>
</protein>
<evidence type="ECO:0000256" key="3">
    <source>
        <dbReference type="ARBA" id="ARBA00022801"/>
    </source>
</evidence>
<dbReference type="EMBL" id="WBXO01000004">
    <property type="protein sequence ID" value="KAB2952960.1"/>
    <property type="molecule type" value="Genomic_DNA"/>
</dbReference>
<evidence type="ECO:0000256" key="4">
    <source>
        <dbReference type="ARBA" id="ARBA00024207"/>
    </source>
</evidence>
<evidence type="ECO:0000256" key="2">
    <source>
        <dbReference type="ARBA" id="ARBA00022722"/>
    </source>
</evidence>
<sequence length="142" mass="16676">MTLIEKEIIFEKLIILKGYCDELQTISEQLSEENYRKNIIYKRAVERIIQLIVEVATDINNMLLKAMKKGPTVGYFSSFIELGEAKVLPIEFATKIAPSTGLHNIIVHEYQKIDDHIVYRSIQDVLTYYKEYVRYIYQYIGM</sequence>
<reference evidence="5 6" key="1">
    <citation type="submission" date="2019-10" db="EMBL/GenBank/DDBJ databases">
        <title>Whole-genome sequence of the extremophile Heliorestis acidaminivorans DSM 24790.</title>
        <authorList>
            <person name="Kyndt J.A."/>
            <person name="Meyer T.E."/>
        </authorList>
    </citation>
    <scope>NUCLEOTIDE SEQUENCE [LARGE SCALE GENOMIC DNA]</scope>
    <source>
        <strain evidence="5 6">DSM 24790</strain>
    </source>
</reference>
<keyword evidence="3" id="KW-0378">Hydrolase</keyword>
<dbReference type="Pfam" id="PF01934">
    <property type="entry name" value="HepT-like"/>
    <property type="match status" value="1"/>
</dbReference>
<proteinExistence type="inferred from homology"/>
<dbReference type="PANTHER" id="PTHR33397:SF3">
    <property type="entry name" value="MRNA NUCLEASE HEPT"/>
    <property type="match status" value="1"/>
</dbReference>
<accession>A0A6I0EXF2</accession>
<dbReference type="RefSeq" id="WP_151619619.1">
    <property type="nucleotide sequence ID" value="NZ_WBXO01000004.1"/>
</dbReference>
<dbReference type="GO" id="GO:0016787">
    <property type="term" value="F:hydrolase activity"/>
    <property type="evidence" value="ECO:0007669"/>
    <property type="project" value="UniProtKB-KW"/>
</dbReference>
<keyword evidence="2" id="KW-0540">Nuclease</keyword>
<evidence type="ECO:0000313" key="5">
    <source>
        <dbReference type="EMBL" id="KAB2952960.1"/>
    </source>
</evidence>
<keyword evidence="6" id="KW-1185">Reference proteome</keyword>
<organism evidence="5 6">
    <name type="scientific">Heliorestis acidaminivorans</name>
    <dbReference type="NCBI Taxonomy" id="553427"/>
    <lineage>
        <taxon>Bacteria</taxon>
        <taxon>Bacillati</taxon>
        <taxon>Bacillota</taxon>
        <taxon>Clostridia</taxon>
        <taxon>Eubacteriales</taxon>
        <taxon>Heliobacteriaceae</taxon>
        <taxon>Heliorestis</taxon>
    </lineage>
</organism>
<dbReference type="NCBIfam" id="NF047751">
    <property type="entry name" value="HepT_toxin"/>
    <property type="match status" value="1"/>
</dbReference>
<dbReference type="Proteomes" id="UP000468766">
    <property type="component" value="Unassembled WGS sequence"/>
</dbReference>